<dbReference type="SFLD" id="SFLDG01140">
    <property type="entry name" value="C2.B:_Phosphomannomutase_and_P"/>
    <property type="match status" value="1"/>
</dbReference>
<dbReference type="InterPro" id="IPR023214">
    <property type="entry name" value="HAD_sf"/>
</dbReference>
<dbReference type="GO" id="GO:0000287">
    <property type="term" value="F:magnesium ion binding"/>
    <property type="evidence" value="ECO:0007669"/>
    <property type="project" value="TreeGrafter"/>
</dbReference>
<dbReference type="Proteomes" id="UP000221860">
    <property type="component" value="Unassembled WGS sequence"/>
</dbReference>
<accession>A0A2G1MCL8</accession>
<sequence length="275" mass="29536">MRCCMKSGYIVAIDVDGTTLTSDYQVLTEVRDAIARVRKAGVAVTLATARAPASVVHILDDLGEVDAAICFGGAVTWRGPRRGGVLPELTEPVDPHTVREVVRRCREVGLPLAAYSLETAHVDKLDAMWRREFGHTGMPAVESDLNDLKEPLAKLLVISRPEDVAKLAALKAEFDDSLDCYFSHDTYLEMAQPGVSKGRAVQALARSMGVPPDGIVAIGDSGNDLPMFRIAGVSVAMGNAPTWVSREADWQTASNDEGGVALALLRCAGMFGWEL</sequence>
<dbReference type="NCBIfam" id="TIGR00099">
    <property type="entry name" value="Cof-subfamily"/>
    <property type="match status" value="1"/>
</dbReference>
<evidence type="ECO:0008006" key="3">
    <source>
        <dbReference type="Google" id="ProtNLM"/>
    </source>
</evidence>
<dbReference type="InterPro" id="IPR036412">
    <property type="entry name" value="HAD-like_sf"/>
</dbReference>
<dbReference type="InterPro" id="IPR000150">
    <property type="entry name" value="Cof"/>
</dbReference>
<dbReference type="GO" id="GO:0016791">
    <property type="term" value="F:phosphatase activity"/>
    <property type="evidence" value="ECO:0007669"/>
    <property type="project" value="TreeGrafter"/>
</dbReference>
<proteinExistence type="predicted"/>
<dbReference type="Gene3D" id="3.40.50.1000">
    <property type="entry name" value="HAD superfamily/HAD-like"/>
    <property type="match status" value="1"/>
</dbReference>
<dbReference type="EMBL" id="NQWH01000038">
    <property type="protein sequence ID" value="PHP26410.1"/>
    <property type="molecule type" value="Genomic_DNA"/>
</dbReference>
<dbReference type="Gene3D" id="3.30.1240.10">
    <property type="match status" value="1"/>
</dbReference>
<dbReference type="PANTHER" id="PTHR10000:SF8">
    <property type="entry name" value="HAD SUPERFAMILY HYDROLASE-LIKE, TYPE 3"/>
    <property type="match status" value="1"/>
</dbReference>
<organism evidence="1 2">
    <name type="scientific">Limimaricola cinnabarinus</name>
    <dbReference type="NCBI Taxonomy" id="1125964"/>
    <lineage>
        <taxon>Bacteria</taxon>
        <taxon>Pseudomonadati</taxon>
        <taxon>Pseudomonadota</taxon>
        <taxon>Alphaproteobacteria</taxon>
        <taxon>Rhodobacterales</taxon>
        <taxon>Paracoccaceae</taxon>
        <taxon>Limimaricola</taxon>
    </lineage>
</organism>
<keyword evidence="2" id="KW-1185">Reference proteome</keyword>
<dbReference type="PROSITE" id="PS01229">
    <property type="entry name" value="COF_2"/>
    <property type="match status" value="1"/>
</dbReference>
<dbReference type="CDD" id="cd07516">
    <property type="entry name" value="HAD_Pase"/>
    <property type="match status" value="1"/>
</dbReference>
<dbReference type="SFLD" id="SFLDS00003">
    <property type="entry name" value="Haloacid_Dehalogenase"/>
    <property type="match status" value="1"/>
</dbReference>
<evidence type="ECO:0000313" key="1">
    <source>
        <dbReference type="EMBL" id="PHP26410.1"/>
    </source>
</evidence>
<dbReference type="NCBIfam" id="TIGR01484">
    <property type="entry name" value="HAD-SF-IIB"/>
    <property type="match status" value="1"/>
</dbReference>
<evidence type="ECO:0000313" key="2">
    <source>
        <dbReference type="Proteomes" id="UP000221860"/>
    </source>
</evidence>
<dbReference type="SUPFAM" id="SSF56784">
    <property type="entry name" value="HAD-like"/>
    <property type="match status" value="1"/>
</dbReference>
<protein>
    <recommendedName>
        <fullName evidence="3">HAD family phosphatase</fullName>
    </recommendedName>
</protein>
<comment type="caution">
    <text evidence="1">The sequence shown here is derived from an EMBL/GenBank/DDBJ whole genome shotgun (WGS) entry which is preliminary data.</text>
</comment>
<dbReference type="AlphaFoldDB" id="A0A2G1MCL8"/>
<dbReference type="GO" id="GO:0005829">
    <property type="term" value="C:cytosol"/>
    <property type="evidence" value="ECO:0007669"/>
    <property type="project" value="TreeGrafter"/>
</dbReference>
<dbReference type="PANTHER" id="PTHR10000">
    <property type="entry name" value="PHOSPHOSERINE PHOSPHATASE"/>
    <property type="match status" value="1"/>
</dbReference>
<gene>
    <name evidence="1" type="ORF">CJ301_16450</name>
</gene>
<dbReference type="OrthoDB" id="7847955at2"/>
<dbReference type="InterPro" id="IPR006379">
    <property type="entry name" value="HAD-SF_hydro_IIB"/>
</dbReference>
<name>A0A2G1MCL8_9RHOB</name>
<reference evidence="1 2" key="1">
    <citation type="submission" date="2017-08" db="EMBL/GenBank/DDBJ databases">
        <title>Draft Genome Sequence of Loktanella cinnabarina Strain XM1, Isolated from Coastal Surface Water.</title>
        <authorList>
            <person name="Ma R."/>
            <person name="Wang J."/>
            <person name="Wang Q."/>
            <person name="Ma Z."/>
            <person name="Li J."/>
            <person name="Chen L."/>
        </authorList>
    </citation>
    <scope>NUCLEOTIDE SEQUENCE [LARGE SCALE GENOMIC DNA]</scope>
    <source>
        <strain evidence="1 2">XM1</strain>
    </source>
</reference>
<dbReference type="Pfam" id="PF08282">
    <property type="entry name" value="Hydrolase_3"/>
    <property type="match status" value="1"/>
</dbReference>